<dbReference type="PANTHER" id="PTHR43798:SF33">
    <property type="entry name" value="HYDROLASE, PUTATIVE (AFU_ORTHOLOGUE AFUA_2G14860)-RELATED"/>
    <property type="match status" value="1"/>
</dbReference>
<evidence type="ECO:0000313" key="3">
    <source>
        <dbReference type="Proteomes" id="UP000253529"/>
    </source>
</evidence>
<keyword evidence="3" id="KW-1185">Reference proteome</keyword>
<dbReference type="Gene3D" id="3.40.50.1820">
    <property type="entry name" value="alpha/beta hydrolase"/>
    <property type="match status" value="1"/>
</dbReference>
<name>A0A366FWY0_9HYPH</name>
<proteinExistence type="predicted"/>
<dbReference type="EMBL" id="QNRK01000001">
    <property type="protein sequence ID" value="RBP18245.1"/>
    <property type="molecule type" value="Genomic_DNA"/>
</dbReference>
<dbReference type="Proteomes" id="UP000253529">
    <property type="component" value="Unassembled WGS sequence"/>
</dbReference>
<dbReference type="PRINTS" id="PR00412">
    <property type="entry name" value="EPOXHYDRLASE"/>
</dbReference>
<dbReference type="GO" id="GO:0016020">
    <property type="term" value="C:membrane"/>
    <property type="evidence" value="ECO:0007669"/>
    <property type="project" value="TreeGrafter"/>
</dbReference>
<dbReference type="InterPro" id="IPR000073">
    <property type="entry name" value="AB_hydrolase_1"/>
</dbReference>
<dbReference type="PANTHER" id="PTHR43798">
    <property type="entry name" value="MONOACYLGLYCEROL LIPASE"/>
    <property type="match status" value="1"/>
</dbReference>
<accession>A0A366FWY0</accession>
<dbReference type="Pfam" id="PF00561">
    <property type="entry name" value="Abhydrolase_1"/>
    <property type="match status" value="1"/>
</dbReference>
<protein>
    <submittedName>
        <fullName evidence="2">Pimeloyl-ACP methyl ester carboxylesterase</fullName>
    </submittedName>
</protein>
<dbReference type="PRINTS" id="PR00111">
    <property type="entry name" value="ABHYDROLASE"/>
</dbReference>
<dbReference type="RefSeq" id="WP_113887306.1">
    <property type="nucleotide sequence ID" value="NZ_QNRK01000001.1"/>
</dbReference>
<dbReference type="InterPro" id="IPR050266">
    <property type="entry name" value="AB_hydrolase_sf"/>
</dbReference>
<gene>
    <name evidence="2" type="ORF">DFR50_101189</name>
</gene>
<organism evidence="2 3">
    <name type="scientific">Roseiarcus fermentans</name>
    <dbReference type="NCBI Taxonomy" id="1473586"/>
    <lineage>
        <taxon>Bacteria</taxon>
        <taxon>Pseudomonadati</taxon>
        <taxon>Pseudomonadota</taxon>
        <taxon>Alphaproteobacteria</taxon>
        <taxon>Hyphomicrobiales</taxon>
        <taxon>Roseiarcaceae</taxon>
        <taxon>Roseiarcus</taxon>
    </lineage>
</organism>
<feature type="domain" description="AB hydrolase-1" evidence="1">
    <location>
        <begin position="57"/>
        <end position="300"/>
    </location>
</feature>
<evidence type="ECO:0000313" key="2">
    <source>
        <dbReference type="EMBL" id="RBP18245.1"/>
    </source>
</evidence>
<dbReference type="GO" id="GO:0003824">
    <property type="term" value="F:catalytic activity"/>
    <property type="evidence" value="ECO:0007669"/>
    <property type="project" value="InterPro"/>
</dbReference>
<dbReference type="InterPro" id="IPR000639">
    <property type="entry name" value="Epox_hydrolase-like"/>
</dbReference>
<comment type="caution">
    <text evidence="2">The sequence shown here is derived from an EMBL/GenBank/DDBJ whole genome shotgun (WGS) entry which is preliminary data.</text>
</comment>
<sequence length="330" mass="34391">MIFVLSLLLLIVSLAVFTAVETRRIEARFPPIGSRVAIAGGVISVLDRPATAGNRAAVLLVHGASGNSADLAVALADRLAAAGFRVLSVDRPGHGWSDRIGGDDGASPAVQAAALRAAAEKLGVGRALVVVHSLGALAGLALALDHPDFVRALVLISPVSHPWPGGVAWYYGLGARRWLGAPFRRLVALPAGRLQMRAAVEGVFAPNRPPRDFIVATRLPLVLRPRHFRANCQDVAHAEAAVAAMSPRYGAIRAPTEIVTGDSDGVVYAHIHSAGLARDIAGARLTTLAGVGHSPHHTAPDRIVAIVLAAERRAAARETAGGERRMASSE</sequence>
<dbReference type="SUPFAM" id="SSF53474">
    <property type="entry name" value="alpha/beta-Hydrolases"/>
    <property type="match status" value="1"/>
</dbReference>
<dbReference type="AlphaFoldDB" id="A0A366FWY0"/>
<evidence type="ECO:0000259" key="1">
    <source>
        <dbReference type="Pfam" id="PF00561"/>
    </source>
</evidence>
<dbReference type="InterPro" id="IPR029058">
    <property type="entry name" value="AB_hydrolase_fold"/>
</dbReference>
<dbReference type="OrthoDB" id="9815441at2"/>
<reference evidence="2 3" key="1">
    <citation type="submission" date="2018-06" db="EMBL/GenBank/DDBJ databases">
        <title>Genomic Encyclopedia of Type Strains, Phase IV (KMG-IV): sequencing the most valuable type-strain genomes for metagenomic binning, comparative biology and taxonomic classification.</title>
        <authorList>
            <person name="Goeker M."/>
        </authorList>
    </citation>
    <scope>NUCLEOTIDE SEQUENCE [LARGE SCALE GENOMIC DNA]</scope>
    <source>
        <strain evidence="2 3">DSM 24875</strain>
    </source>
</reference>